<dbReference type="PANTHER" id="PTHR11863">
    <property type="entry name" value="STEROL DESATURASE"/>
    <property type="match status" value="1"/>
</dbReference>
<gene>
    <name evidence="7" type="ORF">CHX27_05770</name>
</gene>
<evidence type="ECO:0000256" key="5">
    <source>
        <dbReference type="SAM" id="Phobius"/>
    </source>
</evidence>
<evidence type="ECO:0000313" key="8">
    <source>
        <dbReference type="Proteomes" id="UP000216035"/>
    </source>
</evidence>
<reference evidence="7 8" key="1">
    <citation type="submission" date="2017-07" db="EMBL/GenBank/DDBJ databases">
        <title>Flavobacterium cyanobacteriorum sp. nov., isolated from cyanobacterial aggregates in a eutrophic lake.</title>
        <authorList>
            <person name="Cai H."/>
        </authorList>
    </citation>
    <scope>NUCLEOTIDE SEQUENCE [LARGE SCALE GENOMIC DNA]</scope>
    <source>
        <strain evidence="7 8">TH167</strain>
    </source>
</reference>
<dbReference type="AlphaFoldDB" id="A0A255ZVZ9"/>
<feature type="domain" description="Fatty acid hydroxylase" evidence="6">
    <location>
        <begin position="97"/>
        <end position="233"/>
    </location>
</feature>
<feature type="transmembrane region" description="Helical" evidence="5">
    <location>
        <begin position="13"/>
        <end position="30"/>
    </location>
</feature>
<sequence length="273" mass="31656">MEAIVEFFKHIESYHRAGILAGGIALFWLIENVKPAANFAYKKWSHAAINFVFTGTTILVNFVLAFLLLEAANLTRKYDFGLLHVLPEIPLWLYTFVGIFLLDFFGAYLAHFTQHKLAPLWRFHIIHHTDVYLDTTSANRHHPGESVIRFLFTVFGVLLLGTPMWMVFLYQSLSVVFSQFNHANISLPRKLENVLNKLFVTPDFHKVHHHMYLPHTDSNYGNIFSTWDYVFGTYMHLAPGQIDFGLDTHPNKNDHSTLRNLLIIPFQKKRQAK</sequence>
<dbReference type="GO" id="GO:0008610">
    <property type="term" value="P:lipid biosynthetic process"/>
    <property type="evidence" value="ECO:0007669"/>
    <property type="project" value="InterPro"/>
</dbReference>
<evidence type="ECO:0000313" key="7">
    <source>
        <dbReference type="EMBL" id="OYQ45569.1"/>
    </source>
</evidence>
<evidence type="ECO:0000256" key="1">
    <source>
        <dbReference type="ARBA" id="ARBA00004370"/>
    </source>
</evidence>
<comment type="caution">
    <text evidence="7">The sequence shown here is derived from an EMBL/GenBank/DDBJ whole genome shotgun (WGS) entry which is preliminary data.</text>
</comment>
<dbReference type="Proteomes" id="UP000216035">
    <property type="component" value="Unassembled WGS sequence"/>
</dbReference>
<evidence type="ECO:0000256" key="4">
    <source>
        <dbReference type="ARBA" id="ARBA00023136"/>
    </source>
</evidence>
<keyword evidence="2 5" id="KW-0812">Transmembrane</keyword>
<dbReference type="GO" id="GO:0016020">
    <property type="term" value="C:membrane"/>
    <property type="evidence" value="ECO:0007669"/>
    <property type="project" value="UniProtKB-SubCell"/>
</dbReference>
<keyword evidence="3 5" id="KW-1133">Transmembrane helix</keyword>
<dbReference type="InterPro" id="IPR006694">
    <property type="entry name" value="Fatty_acid_hydroxylase"/>
</dbReference>
<accession>A0A255ZVZ9</accession>
<evidence type="ECO:0000256" key="2">
    <source>
        <dbReference type="ARBA" id="ARBA00022692"/>
    </source>
</evidence>
<keyword evidence="8" id="KW-1185">Reference proteome</keyword>
<dbReference type="EMBL" id="NOXX01000179">
    <property type="protein sequence ID" value="OYQ45569.1"/>
    <property type="molecule type" value="Genomic_DNA"/>
</dbReference>
<dbReference type="GO" id="GO:0016491">
    <property type="term" value="F:oxidoreductase activity"/>
    <property type="evidence" value="ECO:0007669"/>
    <property type="project" value="InterPro"/>
</dbReference>
<dbReference type="Pfam" id="PF04116">
    <property type="entry name" value="FA_hydroxylase"/>
    <property type="match status" value="1"/>
</dbReference>
<feature type="transmembrane region" description="Helical" evidence="5">
    <location>
        <begin position="51"/>
        <end position="69"/>
    </location>
</feature>
<feature type="transmembrane region" description="Helical" evidence="5">
    <location>
        <begin position="150"/>
        <end position="170"/>
    </location>
</feature>
<comment type="subcellular location">
    <subcellularLocation>
        <location evidence="1">Membrane</location>
    </subcellularLocation>
</comment>
<evidence type="ECO:0000259" key="6">
    <source>
        <dbReference type="Pfam" id="PF04116"/>
    </source>
</evidence>
<dbReference type="InterPro" id="IPR050307">
    <property type="entry name" value="Sterol_Desaturase_Related"/>
</dbReference>
<name>A0A255ZVZ9_9FLAO</name>
<dbReference type="RefSeq" id="WP_094485812.1">
    <property type="nucleotide sequence ID" value="NZ_NOXX01000179.1"/>
</dbReference>
<dbReference type="GO" id="GO:0005506">
    <property type="term" value="F:iron ion binding"/>
    <property type="evidence" value="ECO:0007669"/>
    <property type="project" value="InterPro"/>
</dbReference>
<proteinExistence type="predicted"/>
<dbReference type="OrthoDB" id="9770329at2"/>
<feature type="transmembrane region" description="Helical" evidence="5">
    <location>
        <begin position="89"/>
        <end position="110"/>
    </location>
</feature>
<keyword evidence="4 5" id="KW-0472">Membrane</keyword>
<organism evidence="7 8">
    <name type="scientific">Flavobacterium aurantiibacter</name>
    <dbReference type="NCBI Taxonomy" id="2023067"/>
    <lineage>
        <taxon>Bacteria</taxon>
        <taxon>Pseudomonadati</taxon>
        <taxon>Bacteroidota</taxon>
        <taxon>Flavobacteriia</taxon>
        <taxon>Flavobacteriales</taxon>
        <taxon>Flavobacteriaceae</taxon>
        <taxon>Flavobacterium</taxon>
    </lineage>
</organism>
<protein>
    <submittedName>
        <fullName evidence="7">Sterol desaturase</fullName>
    </submittedName>
</protein>
<evidence type="ECO:0000256" key="3">
    <source>
        <dbReference type="ARBA" id="ARBA00022989"/>
    </source>
</evidence>